<keyword evidence="4" id="KW-1185">Reference proteome</keyword>
<feature type="compositionally biased region" description="Polar residues" evidence="1">
    <location>
        <begin position="342"/>
        <end position="351"/>
    </location>
</feature>
<proteinExistence type="predicted"/>
<organism evidence="3 4">
    <name type="scientific">Clavelina lepadiformis</name>
    <name type="common">Light-bulb sea squirt</name>
    <name type="synonym">Ascidia lepadiformis</name>
    <dbReference type="NCBI Taxonomy" id="159417"/>
    <lineage>
        <taxon>Eukaryota</taxon>
        <taxon>Metazoa</taxon>
        <taxon>Chordata</taxon>
        <taxon>Tunicata</taxon>
        <taxon>Ascidiacea</taxon>
        <taxon>Aplousobranchia</taxon>
        <taxon>Clavelinidae</taxon>
        <taxon>Clavelina</taxon>
    </lineage>
</organism>
<gene>
    <name evidence="3" type="ORF">CVLEPA_LOCUS5385</name>
</gene>
<feature type="compositionally biased region" description="Basic residues" evidence="1">
    <location>
        <begin position="355"/>
        <end position="364"/>
    </location>
</feature>
<feature type="transmembrane region" description="Helical" evidence="2">
    <location>
        <begin position="138"/>
        <end position="160"/>
    </location>
</feature>
<name>A0ABP0FBL5_CLALP</name>
<evidence type="ECO:0000313" key="4">
    <source>
        <dbReference type="Proteomes" id="UP001642483"/>
    </source>
</evidence>
<protein>
    <recommendedName>
        <fullName evidence="5">G-protein coupled receptors family 1 profile domain-containing protein</fullName>
    </recommendedName>
</protein>
<feature type="transmembrane region" description="Helical" evidence="2">
    <location>
        <begin position="60"/>
        <end position="78"/>
    </location>
</feature>
<keyword evidence="2" id="KW-1133">Transmembrane helix</keyword>
<keyword evidence="2" id="KW-0812">Transmembrane</keyword>
<sequence length="478" mass="54427">MGNITTPPPFLGDIAWVTCEAIHLICILIALYVLYALLHYRAIKINNKKGSARHRKGGEWLENLCMIGIVAALCRFANNQALLLTWWNSDTRCSTLLNLSIALYFIAMHPVYLFLWVRQRIFYSNRALKHLYGKTVRFLSWAALVCFISVTILCMVLFVVDPENSATGRVCKNASNYQDTNQHFQGVKVNTMAGLLAGGIQLSFLALFLYPIMDNKLRAMRSQHMRSGSIALITLIRRSFVLAGVCILTDVAIALLLKTIYVNFPDAIFAPLAMYDVNLLVNLLCIIMTFRRWRVMFFPWFYSRCCCEREVTVNRQSFIECNPHCNNNRRLCHVMSLESTTQGEKSRNSTAYRGGRNRSRRCTRRGIKEDPVPDVILPMLDGIALPKVNSENFNTESLVTAHDETSGFQQQIHSELQHYSDTVLQTNLNTCQRKRSSSLVIQTNFVPPLKRTKSHLTQSLLTKSKLWLKDGKSSFSSC</sequence>
<keyword evidence="2" id="KW-0472">Membrane</keyword>
<dbReference type="EMBL" id="CAWYQH010000024">
    <property type="protein sequence ID" value="CAK8675855.1"/>
    <property type="molecule type" value="Genomic_DNA"/>
</dbReference>
<reference evidence="3 4" key="1">
    <citation type="submission" date="2024-02" db="EMBL/GenBank/DDBJ databases">
        <authorList>
            <person name="Daric V."/>
            <person name="Darras S."/>
        </authorList>
    </citation>
    <scope>NUCLEOTIDE SEQUENCE [LARGE SCALE GENOMIC DNA]</scope>
</reference>
<evidence type="ECO:0000256" key="2">
    <source>
        <dbReference type="SAM" id="Phobius"/>
    </source>
</evidence>
<feature type="transmembrane region" description="Helical" evidence="2">
    <location>
        <begin position="98"/>
        <end position="117"/>
    </location>
</feature>
<feature type="transmembrane region" description="Helical" evidence="2">
    <location>
        <begin position="14"/>
        <end position="40"/>
    </location>
</feature>
<evidence type="ECO:0008006" key="5">
    <source>
        <dbReference type="Google" id="ProtNLM"/>
    </source>
</evidence>
<accession>A0ABP0FBL5</accession>
<evidence type="ECO:0000313" key="3">
    <source>
        <dbReference type="EMBL" id="CAK8675855.1"/>
    </source>
</evidence>
<comment type="caution">
    <text evidence="3">The sequence shown here is derived from an EMBL/GenBank/DDBJ whole genome shotgun (WGS) entry which is preliminary data.</text>
</comment>
<feature type="transmembrane region" description="Helical" evidence="2">
    <location>
        <begin position="230"/>
        <end position="256"/>
    </location>
</feature>
<feature type="region of interest" description="Disordered" evidence="1">
    <location>
        <begin position="342"/>
        <end position="364"/>
    </location>
</feature>
<feature type="transmembrane region" description="Helical" evidence="2">
    <location>
        <begin position="268"/>
        <end position="290"/>
    </location>
</feature>
<feature type="transmembrane region" description="Helical" evidence="2">
    <location>
        <begin position="192"/>
        <end position="210"/>
    </location>
</feature>
<dbReference type="Proteomes" id="UP001642483">
    <property type="component" value="Unassembled WGS sequence"/>
</dbReference>
<evidence type="ECO:0000256" key="1">
    <source>
        <dbReference type="SAM" id="MobiDB-lite"/>
    </source>
</evidence>